<feature type="transmembrane region" description="Helical" evidence="2">
    <location>
        <begin position="272"/>
        <end position="294"/>
    </location>
</feature>
<feature type="transmembrane region" description="Helical" evidence="2">
    <location>
        <begin position="337"/>
        <end position="356"/>
    </location>
</feature>
<feature type="transmembrane region" description="Helical" evidence="2">
    <location>
        <begin position="399"/>
        <end position="419"/>
    </location>
</feature>
<dbReference type="AlphaFoldDB" id="A0A1M5WX23"/>
<feature type="transmembrane region" description="Helical" evidence="2">
    <location>
        <begin position="12"/>
        <end position="30"/>
    </location>
</feature>
<evidence type="ECO:0000259" key="4">
    <source>
        <dbReference type="Pfam" id="PF09335"/>
    </source>
</evidence>
<dbReference type="GO" id="GO:0005886">
    <property type="term" value="C:plasma membrane"/>
    <property type="evidence" value="ECO:0007669"/>
    <property type="project" value="TreeGrafter"/>
</dbReference>
<evidence type="ECO:0000259" key="3">
    <source>
        <dbReference type="Pfam" id="PF01569"/>
    </source>
</evidence>
<reference evidence="5 6" key="1">
    <citation type="submission" date="2016-11" db="EMBL/GenBank/DDBJ databases">
        <authorList>
            <person name="Jaros S."/>
            <person name="Januszkiewicz K."/>
            <person name="Wedrychowicz H."/>
        </authorList>
    </citation>
    <scope>NUCLEOTIDE SEQUENCE [LARGE SCALE GENOMIC DNA]</scope>
    <source>
        <strain evidence="5 6">DSM 8605</strain>
    </source>
</reference>
<dbReference type="Pfam" id="PF01569">
    <property type="entry name" value="PAP2"/>
    <property type="match status" value="1"/>
</dbReference>
<dbReference type="Pfam" id="PF09335">
    <property type="entry name" value="VTT_dom"/>
    <property type="match status" value="1"/>
</dbReference>
<protein>
    <submittedName>
        <fullName evidence="5">Membrane protein DedA, SNARE-associated domain</fullName>
    </submittedName>
</protein>
<dbReference type="Proteomes" id="UP000184447">
    <property type="component" value="Unassembled WGS sequence"/>
</dbReference>
<keyword evidence="2" id="KW-1133">Transmembrane helix</keyword>
<feature type="transmembrane region" description="Helical" evidence="2">
    <location>
        <begin position="363"/>
        <end position="387"/>
    </location>
</feature>
<feature type="transmembrane region" description="Helical" evidence="2">
    <location>
        <begin position="306"/>
        <end position="325"/>
    </location>
</feature>
<accession>A0A1M5WX23</accession>
<sequence>MNYIIQLLNDYGYIVLLVALMLELIALPLPGEALMTYCGYIIYQHKMNWPVSILVAATGTIIGITLSYYLGSLLGLSFFEKYGHYVHLNKKRLEKISNWFDKYGNKLLVIAYFIPGVRHITGYFSGITKISYKKFAVHSYVGAILWTGTFISLGKILGSNWEKYHNLIKKYLIIGSLIITFILMFIWIYKAYKVKIYESTFELLDKGLVLFHSLGKIKIIIAGIAVAFLGFSLMVVGIIQDYLAAEFNDFDEIVRFLVSSIFTEKWAKAMQIFGNASNSNTLILVVSIIVIWILVKGCNKIHELKFLGILLFGTEILNYVLKVIFHRLGPTQIGYTFPSSESLTVIVVYGFIAYIIPRYSSKAWINTIIIGASLAICILSGLSMIYFNFEYPSDVVAGYAFGGVWLSLNIILLEVYRILPKLKFNKN</sequence>
<dbReference type="InterPro" id="IPR051311">
    <property type="entry name" value="DedA_domain"/>
</dbReference>
<dbReference type="InterPro" id="IPR036938">
    <property type="entry name" value="PAP2/HPO_sf"/>
</dbReference>
<evidence type="ECO:0000256" key="1">
    <source>
        <dbReference type="ARBA" id="ARBA00010792"/>
    </source>
</evidence>
<feature type="transmembrane region" description="Helical" evidence="2">
    <location>
        <begin position="51"/>
        <end position="70"/>
    </location>
</feature>
<dbReference type="Gene3D" id="1.20.144.10">
    <property type="entry name" value="Phosphatidic acid phosphatase type 2/haloperoxidase"/>
    <property type="match status" value="1"/>
</dbReference>
<dbReference type="SUPFAM" id="SSF48317">
    <property type="entry name" value="Acid phosphatase/Vanadium-dependent haloperoxidase"/>
    <property type="match status" value="1"/>
</dbReference>
<proteinExistence type="inferred from homology"/>
<dbReference type="CDD" id="cd03392">
    <property type="entry name" value="PAP2_like_2"/>
    <property type="match status" value="1"/>
</dbReference>
<feature type="transmembrane region" description="Helical" evidence="2">
    <location>
        <begin position="137"/>
        <end position="158"/>
    </location>
</feature>
<evidence type="ECO:0000256" key="2">
    <source>
        <dbReference type="SAM" id="Phobius"/>
    </source>
</evidence>
<dbReference type="InterPro" id="IPR032816">
    <property type="entry name" value="VTT_dom"/>
</dbReference>
<evidence type="ECO:0000313" key="6">
    <source>
        <dbReference type="Proteomes" id="UP000184447"/>
    </source>
</evidence>
<evidence type="ECO:0000313" key="5">
    <source>
        <dbReference type="EMBL" id="SHH92255.1"/>
    </source>
</evidence>
<dbReference type="PANTHER" id="PTHR42709:SF9">
    <property type="entry name" value="ALKALINE PHOSPHATASE LIKE PROTEIN"/>
    <property type="match status" value="1"/>
</dbReference>
<name>A0A1M5WX23_9CLOT</name>
<dbReference type="OrthoDB" id="9782291at2"/>
<feature type="transmembrane region" description="Helical" evidence="2">
    <location>
        <begin position="170"/>
        <end position="189"/>
    </location>
</feature>
<organism evidence="5 6">
    <name type="scientific">Clostridium grantii DSM 8605</name>
    <dbReference type="NCBI Taxonomy" id="1121316"/>
    <lineage>
        <taxon>Bacteria</taxon>
        <taxon>Bacillati</taxon>
        <taxon>Bacillota</taxon>
        <taxon>Clostridia</taxon>
        <taxon>Eubacteriales</taxon>
        <taxon>Clostridiaceae</taxon>
        <taxon>Clostridium</taxon>
    </lineage>
</organism>
<feature type="transmembrane region" description="Helical" evidence="2">
    <location>
        <begin position="219"/>
        <end position="239"/>
    </location>
</feature>
<dbReference type="InterPro" id="IPR000326">
    <property type="entry name" value="PAP2/HPO"/>
</dbReference>
<dbReference type="STRING" id="1121316.SAMN02745207_03196"/>
<dbReference type="EMBL" id="FQXM01000021">
    <property type="protein sequence ID" value="SHH92255.1"/>
    <property type="molecule type" value="Genomic_DNA"/>
</dbReference>
<gene>
    <name evidence="5" type="ORF">SAMN02745207_03196</name>
</gene>
<dbReference type="RefSeq" id="WP_073339533.1">
    <property type="nucleotide sequence ID" value="NZ_FQXM01000021.1"/>
</dbReference>
<feature type="domain" description="Phosphatidic acid phosphatase type 2/haloperoxidase" evidence="3">
    <location>
        <begin position="334"/>
        <end position="407"/>
    </location>
</feature>
<keyword evidence="2" id="KW-0812">Transmembrane</keyword>
<feature type="domain" description="VTT" evidence="4">
    <location>
        <begin position="29"/>
        <end position="154"/>
    </location>
</feature>
<keyword evidence="2" id="KW-0472">Membrane</keyword>
<keyword evidence="6" id="KW-1185">Reference proteome</keyword>
<dbReference type="PANTHER" id="PTHR42709">
    <property type="entry name" value="ALKALINE PHOSPHATASE LIKE PROTEIN"/>
    <property type="match status" value="1"/>
</dbReference>
<comment type="similarity">
    <text evidence="1">Belongs to the DedA family.</text>
</comment>